<dbReference type="GO" id="GO:0006264">
    <property type="term" value="P:mitochondrial DNA replication"/>
    <property type="evidence" value="ECO:0007669"/>
    <property type="project" value="TreeGrafter"/>
</dbReference>
<evidence type="ECO:0000313" key="3">
    <source>
        <dbReference type="EMBL" id="KAH9298804.1"/>
    </source>
</evidence>
<organism evidence="3 4">
    <name type="scientific">Taxus chinensis</name>
    <name type="common">Chinese yew</name>
    <name type="synonym">Taxus wallichiana var. chinensis</name>
    <dbReference type="NCBI Taxonomy" id="29808"/>
    <lineage>
        <taxon>Eukaryota</taxon>
        <taxon>Viridiplantae</taxon>
        <taxon>Streptophyta</taxon>
        <taxon>Embryophyta</taxon>
        <taxon>Tracheophyta</taxon>
        <taxon>Spermatophyta</taxon>
        <taxon>Pinopsida</taxon>
        <taxon>Pinidae</taxon>
        <taxon>Conifers II</taxon>
        <taxon>Cupressales</taxon>
        <taxon>Taxaceae</taxon>
        <taxon>Taxus</taxon>
    </lineage>
</organism>
<dbReference type="Gene3D" id="2.40.50.140">
    <property type="entry name" value="Nucleic acid-binding proteins"/>
    <property type="match status" value="1"/>
</dbReference>
<dbReference type="EMBL" id="JAHRHJ020000010">
    <property type="protein sequence ID" value="KAH9298804.1"/>
    <property type="molecule type" value="Genomic_DNA"/>
</dbReference>
<dbReference type="InterPro" id="IPR000424">
    <property type="entry name" value="Primosome_PriB/ssb"/>
</dbReference>
<reference evidence="3 4" key="1">
    <citation type="journal article" date="2021" name="Nat. Plants">
        <title>The Taxus genome provides insights into paclitaxel biosynthesis.</title>
        <authorList>
            <person name="Xiong X."/>
            <person name="Gou J."/>
            <person name="Liao Q."/>
            <person name="Li Y."/>
            <person name="Zhou Q."/>
            <person name="Bi G."/>
            <person name="Li C."/>
            <person name="Du R."/>
            <person name="Wang X."/>
            <person name="Sun T."/>
            <person name="Guo L."/>
            <person name="Liang H."/>
            <person name="Lu P."/>
            <person name="Wu Y."/>
            <person name="Zhang Z."/>
            <person name="Ro D.K."/>
            <person name="Shang Y."/>
            <person name="Huang S."/>
            <person name="Yan J."/>
        </authorList>
    </citation>
    <scope>NUCLEOTIDE SEQUENCE [LARGE SCALE GENOMIC DNA]</scope>
    <source>
        <strain evidence="3">Ta-2019</strain>
    </source>
</reference>
<gene>
    <name evidence="3" type="ORF">KI387_030486</name>
</gene>
<evidence type="ECO:0000313" key="4">
    <source>
        <dbReference type="Proteomes" id="UP000824469"/>
    </source>
</evidence>
<keyword evidence="4" id="KW-1185">Reference proteome</keyword>
<proteinExistence type="predicted"/>
<dbReference type="AlphaFoldDB" id="A0AA38CLA5"/>
<dbReference type="CDD" id="cd04496">
    <property type="entry name" value="SSB_OBF"/>
    <property type="match status" value="1"/>
</dbReference>
<dbReference type="InterPro" id="IPR011344">
    <property type="entry name" value="ssDNA-bd"/>
</dbReference>
<accession>A0AA38CLA5</accession>
<dbReference type="GO" id="GO:0042645">
    <property type="term" value="C:mitochondrial nucleoid"/>
    <property type="evidence" value="ECO:0007669"/>
    <property type="project" value="TreeGrafter"/>
</dbReference>
<comment type="caution">
    <text evidence="3">The sequence shown here is derived from an EMBL/GenBank/DDBJ whole genome shotgun (WGS) entry which is preliminary data.</text>
</comment>
<dbReference type="PANTHER" id="PTHR10302">
    <property type="entry name" value="SINGLE-STRANDED DNA-BINDING PROTEIN"/>
    <property type="match status" value="1"/>
</dbReference>
<evidence type="ECO:0000256" key="1">
    <source>
        <dbReference type="ARBA" id="ARBA00023125"/>
    </source>
</evidence>
<sequence length="317" mass="37206">MEMGWRCKGKERMEVVGGRREKGGMEVCWRREGKEGMEVGCRLEGKRGMKVSGGWREKEEWRWIRGVRENEEWRWVRDPRKKEEWRWVGGMREKNEWRWVGDVRENEEWSDSRPYKYAFSSFKAPYNSSAVQRAVKVEATAKLPRPETVPWQKELVNTVHLIGFIGKPVQMKITRTGKNYAWTSLGVKLSPNSENTWFQLGFWEEMAEIAAEHVKEFDQVYVSGRLNIDEVTGRDNNPRTFIQVVVSVLNFIERNTSFSPHEDVNMSSSISGSLQGDVNRKPYISGGKTPMNALETERLWQAFFVNPSEWWDNRKDK</sequence>
<dbReference type="Pfam" id="PF00436">
    <property type="entry name" value="SSB"/>
    <property type="match status" value="1"/>
</dbReference>
<dbReference type="SUPFAM" id="SSF50249">
    <property type="entry name" value="Nucleic acid-binding proteins"/>
    <property type="match status" value="1"/>
</dbReference>
<protein>
    <submittedName>
        <fullName evidence="3">Uncharacterized protein</fullName>
    </submittedName>
</protein>
<dbReference type="PANTHER" id="PTHR10302:SF0">
    <property type="entry name" value="SINGLE-STRANDED DNA-BINDING PROTEIN, MITOCHONDRIAL"/>
    <property type="match status" value="1"/>
</dbReference>
<keyword evidence="1 2" id="KW-0238">DNA-binding</keyword>
<evidence type="ECO:0000256" key="2">
    <source>
        <dbReference type="PROSITE-ProRule" id="PRU00252"/>
    </source>
</evidence>
<dbReference type="PROSITE" id="PS50935">
    <property type="entry name" value="SSB"/>
    <property type="match status" value="1"/>
</dbReference>
<dbReference type="InterPro" id="IPR012340">
    <property type="entry name" value="NA-bd_OB-fold"/>
</dbReference>
<name>A0AA38CLA5_TAXCH</name>
<dbReference type="Proteomes" id="UP000824469">
    <property type="component" value="Unassembled WGS sequence"/>
</dbReference>
<dbReference type="GO" id="GO:0003697">
    <property type="term" value="F:single-stranded DNA binding"/>
    <property type="evidence" value="ECO:0007669"/>
    <property type="project" value="InterPro"/>
</dbReference>
<feature type="non-terminal residue" evidence="3">
    <location>
        <position position="317"/>
    </location>
</feature>